<comment type="caution">
    <text evidence="5">The sequence shown here is derived from an EMBL/GenBank/DDBJ whole genome shotgun (WGS) entry which is preliminary data.</text>
</comment>
<dbReference type="SUPFAM" id="SSF52540">
    <property type="entry name" value="P-loop containing nucleoside triphosphate hydrolases"/>
    <property type="match status" value="1"/>
</dbReference>
<dbReference type="Gene3D" id="3.40.50.300">
    <property type="entry name" value="P-loop containing nucleotide triphosphate hydrolases"/>
    <property type="match status" value="1"/>
</dbReference>
<proteinExistence type="predicted"/>
<dbReference type="InterPro" id="IPR000792">
    <property type="entry name" value="Tscrpt_reg_LuxR_C"/>
</dbReference>
<dbReference type="SUPFAM" id="SSF46894">
    <property type="entry name" value="C-terminal effector domain of the bipartite response regulators"/>
    <property type="match status" value="1"/>
</dbReference>
<dbReference type="InterPro" id="IPR041664">
    <property type="entry name" value="AAA_16"/>
</dbReference>
<dbReference type="GO" id="GO:0006355">
    <property type="term" value="P:regulation of DNA-templated transcription"/>
    <property type="evidence" value="ECO:0007669"/>
    <property type="project" value="InterPro"/>
</dbReference>
<keyword evidence="2" id="KW-0067">ATP-binding</keyword>
<dbReference type="Gene3D" id="1.10.10.10">
    <property type="entry name" value="Winged helix-like DNA-binding domain superfamily/Winged helix DNA-binding domain"/>
    <property type="match status" value="1"/>
</dbReference>
<keyword evidence="6" id="KW-1185">Reference proteome</keyword>
<dbReference type="PROSITE" id="PS50043">
    <property type="entry name" value="HTH_LUXR_2"/>
    <property type="match status" value="1"/>
</dbReference>
<organism evidence="5 6">
    <name type="scientific">Actinocrispum wychmicini</name>
    <dbReference type="NCBI Taxonomy" id="1213861"/>
    <lineage>
        <taxon>Bacteria</taxon>
        <taxon>Bacillati</taxon>
        <taxon>Actinomycetota</taxon>
        <taxon>Actinomycetes</taxon>
        <taxon>Pseudonocardiales</taxon>
        <taxon>Pseudonocardiaceae</taxon>
        <taxon>Actinocrispum</taxon>
    </lineage>
</organism>
<dbReference type="PRINTS" id="PR00038">
    <property type="entry name" value="HTHLUXR"/>
</dbReference>
<dbReference type="Pfam" id="PF00196">
    <property type="entry name" value="GerE"/>
    <property type="match status" value="1"/>
</dbReference>
<dbReference type="InterPro" id="IPR027417">
    <property type="entry name" value="P-loop_NTPase"/>
</dbReference>
<dbReference type="OrthoDB" id="5476461at2"/>
<dbReference type="AlphaFoldDB" id="A0A4R2J8F9"/>
<dbReference type="CDD" id="cd06170">
    <property type="entry name" value="LuxR_C_like"/>
    <property type="match status" value="1"/>
</dbReference>
<dbReference type="EMBL" id="SLWS01000011">
    <property type="protein sequence ID" value="TCO52926.1"/>
    <property type="molecule type" value="Genomic_DNA"/>
</dbReference>
<dbReference type="SMART" id="SM00421">
    <property type="entry name" value="HTH_LUXR"/>
    <property type="match status" value="1"/>
</dbReference>
<dbReference type="InterPro" id="IPR019734">
    <property type="entry name" value="TPR_rpt"/>
</dbReference>
<dbReference type="GO" id="GO:0003677">
    <property type="term" value="F:DNA binding"/>
    <property type="evidence" value="ECO:0007669"/>
    <property type="project" value="InterPro"/>
</dbReference>
<dbReference type="PANTHER" id="PTHR16305">
    <property type="entry name" value="TESTICULAR SOLUBLE ADENYLYL CYCLASE"/>
    <property type="match status" value="1"/>
</dbReference>
<dbReference type="Gene3D" id="1.25.40.10">
    <property type="entry name" value="Tetratricopeptide repeat domain"/>
    <property type="match status" value="2"/>
</dbReference>
<dbReference type="Pfam" id="PF13191">
    <property type="entry name" value="AAA_16"/>
    <property type="match status" value="1"/>
</dbReference>
<sequence length="980" mass="105631">MNRLTVPEAIGDDGSVALFIGRDNEIEVLRDLLAEVADAKPAAVMLDGDAGVGKTRLVNEFAATARAAGAVVLAGGCLQLAGGAIPYGPLIEALRMLVRQVGEPEARRLAGPAWTELADLIADFTVGGEPTAPALGAQTRVFGAVSRLLDHIGDQQPLVLVFEDVHWADTATLDLIAYLALTSSDQRMMLLCSYRSGLRLGHPLRTRLAEPEFTRRVHRISLLPFTSLQLRVFVAALTDSDVSPERADRYFELSEGNPYFTEQLVAADADAGPEPRVPESLGDLMHARLGRLGEDATKVVRVAAVAGRRVSDTLLARVVGLDEAALDASLTECLAHRVLVEDRVDDSYSFQHALLRETAYDTLRSRERKRLHAELAEALAEESGWNQHVLPELAYHWSVADRVPEALRAAIGAGDLAVRVRAFQEAETQYQRALELWSRLPDAEPVAGVSRVRVLKAAADAARWAGHLRQAVAWAAEAVQCAAPDADPALLGELHERLGSYWWEAGFDDEAVEAYRVARRLLSAAPPSAAGSRACAALATVEAKKGGYTEALAMARLAQEEARAAGAAAAVGRAKNSSGLALTLLGRHSEGIAELREALRIAGEADHLEDMLRACGNLGVCLERAGQVAEAAEVFQQGLDKSRELGLLGSRQAGLLANNACATLFLLGRWAEAGVLIKEVLRYYPLRETIFQRLTKAEMDLATGRVDEAERLLESVRNQPNSQPRFLSPLYRCLAELAALRGNPETALDTAWRGIEAIRDAEDHMLVLQLCASGLRIAADKSEKDSDSPRDRARDMASRARAAAERTDDVESAALARLCDAEDRRRHGADTASAWDAVAEAWRVLQRPYPMAYALTRLASAAAKVGDKATASVAATEAAAIAERLGAEPLHDLVSSVVRAYRLTRRAEPAGKLAFDLTARELEVLRHADEGLTNQQVGTRLSIAKVTVGTHLSNVYRKLGVDNKVAALAKARAAGLLGDR</sequence>
<dbReference type="InterPro" id="IPR036388">
    <property type="entry name" value="WH-like_DNA-bd_sf"/>
</dbReference>
<dbReference type="GO" id="GO:0005737">
    <property type="term" value="C:cytoplasm"/>
    <property type="evidence" value="ECO:0007669"/>
    <property type="project" value="TreeGrafter"/>
</dbReference>
<evidence type="ECO:0000313" key="6">
    <source>
        <dbReference type="Proteomes" id="UP000295680"/>
    </source>
</evidence>
<feature type="region of interest" description="Disordered" evidence="3">
    <location>
        <begin position="781"/>
        <end position="805"/>
    </location>
</feature>
<dbReference type="InterPro" id="IPR016032">
    <property type="entry name" value="Sig_transdc_resp-reg_C-effctor"/>
</dbReference>
<dbReference type="GO" id="GO:0005524">
    <property type="term" value="F:ATP binding"/>
    <property type="evidence" value="ECO:0007669"/>
    <property type="project" value="UniProtKB-KW"/>
</dbReference>
<evidence type="ECO:0000256" key="3">
    <source>
        <dbReference type="SAM" id="MobiDB-lite"/>
    </source>
</evidence>
<dbReference type="Proteomes" id="UP000295680">
    <property type="component" value="Unassembled WGS sequence"/>
</dbReference>
<dbReference type="GO" id="GO:0004016">
    <property type="term" value="F:adenylate cyclase activity"/>
    <property type="evidence" value="ECO:0007669"/>
    <property type="project" value="TreeGrafter"/>
</dbReference>
<keyword evidence="1" id="KW-0547">Nucleotide-binding</keyword>
<accession>A0A4R2J8F9</accession>
<name>A0A4R2J8F9_9PSEU</name>
<evidence type="ECO:0000313" key="5">
    <source>
        <dbReference type="EMBL" id="TCO52926.1"/>
    </source>
</evidence>
<evidence type="ECO:0000256" key="1">
    <source>
        <dbReference type="ARBA" id="ARBA00022741"/>
    </source>
</evidence>
<dbReference type="SMART" id="SM00028">
    <property type="entry name" value="TPR"/>
    <property type="match status" value="6"/>
</dbReference>
<dbReference type="PANTHER" id="PTHR16305:SF35">
    <property type="entry name" value="TRANSCRIPTIONAL ACTIVATOR DOMAIN"/>
    <property type="match status" value="1"/>
</dbReference>
<dbReference type="SUPFAM" id="SSF48452">
    <property type="entry name" value="TPR-like"/>
    <property type="match status" value="2"/>
</dbReference>
<protein>
    <submittedName>
        <fullName evidence="5">Regulatory LuxR family protein</fullName>
    </submittedName>
</protein>
<dbReference type="InterPro" id="IPR011990">
    <property type="entry name" value="TPR-like_helical_dom_sf"/>
</dbReference>
<feature type="domain" description="HTH luxR-type" evidence="4">
    <location>
        <begin position="910"/>
        <end position="975"/>
    </location>
</feature>
<reference evidence="5 6" key="1">
    <citation type="submission" date="2019-03" db="EMBL/GenBank/DDBJ databases">
        <title>Genomic Encyclopedia of Type Strains, Phase IV (KMG-IV): sequencing the most valuable type-strain genomes for metagenomic binning, comparative biology and taxonomic classification.</title>
        <authorList>
            <person name="Goeker M."/>
        </authorList>
    </citation>
    <scope>NUCLEOTIDE SEQUENCE [LARGE SCALE GENOMIC DNA]</scope>
    <source>
        <strain evidence="5 6">DSM 45934</strain>
    </source>
</reference>
<evidence type="ECO:0000256" key="2">
    <source>
        <dbReference type="ARBA" id="ARBA00022840"/>
    </source>
</evidence>
<dbReference type="PROSITE" id="PS00622">
    <property type="entry name" value="HTH_LUXR_1"/>
    <property type="match status" value="1"/>
</dbReference>
<evidence type="ECO:0000259" key="4">
    <source>
        <dbReference type="PROSITE" id="PS50043"/>
    </source>
</evidence>
<gene>
    <name evidence="5" type="ORF">EV192_111120</name>
</gene>